<keyword evidence="1" id="KW-0812">Transmembrane</keyword>
<accession>A0A7T5R1D1</accession>
<dbReference type="Proteomes" id="UP000595362">
    <property type="component" value="Chromosome"/>
</dbReference>
<feature type="transmembrane region" description="Helical" evidence="1">
    <location>
        <begin position="90"/>
        <end position="115"/>
    </location>
</feature>
<sequence length="119" mass="13610">MMKEAKNIKTAHKLGTKRNRLLIVCAMISPFVTIFLDSAFLERRSFFEENITSHINNNLPAALCAWILYLMMPSFIFIGLVKVSVKIKFILFLCALLILFPLSLTIFVFVGMGLYNVYP</sequence>
<dbReference type="AlphaFoldDB" id="A0A7T5R1D1"/>
<reference evidence="2 3" key="1">
    <citation type="submission" date="2020-07" db="EMBL/GenBank/DDBJ databases">
        <title>Huge and variable diversity of episymbiotic CPR bacteria and DPANN archaea in groundwater ecosystems.</title>
        <authorList>
            <person name="He C.Y."/>
            <person name="Keren R."/>
            <person name="Whittaker M."/>
            <person name="Farag I.F."/>
            <person name="Doudna J."/>
            <person name="Cate J.H.D."/>
            <person name="Banfield J.F."/>
        </authorList>
    </citation>
    <scope>NUCLEOTIDE SEQUENCE [LARGE SCALE GENOMIC DNA]</scope>
    <source>
        <strain evidence="2">NC_groundwater_70_Ag_B-0.1um_54_66</strain>
    </source>
</reference>
<evidence type="ECO:0000256" key="1">
    <source>
        <dbReference type="SAM" id="Phobius"/>
    </source>
</evidence>
<evidence type="ECO:0000313" key="3">
    <source>
        <dbReference type="Proteomes" id="UP000595362"/>
    </source>
</evidence>
<proteinExistence type="predicted"/>
<organism evidence="2 3">
    <name type="scientific">Micavibrio aeruginosavorus</name>
    <dbReference type="NCBI Taxonomy" id="349221"/>
    <lineage>
        <taxon>Bacteria</taxon>
        <taxon>Pseudomonadati</taxon>
        <taxon>Bdellovibrionota</taxon>
        <taxon>Bdellovibrionia</taxon>
        <taxon>Bdellovibrionales</taxon>
        <taxon>Pseudobdellovibrionaceae</taxon>
        <taxon>Micavibrio</taxon>
    </lineage>
</organism>
<feature type="transmembrane region" description="Helical" evidence="1">
    <location>
        <begin position="21"/>
        <end position="40"/>
    </location>
</feature>
<name>A0A7T5R1D1_9BACT</name>
<gene>
    <name evidence="2" type="ORF">HYS17_09395</name>
</gene>
<keyword evidence="1" id="KW-0472">Membrane</keyword>
<keyword evidence="1" id="KW-1133">Transmembrane helix</keyword>
<protein>
    <submittedName>
        <fullName evidence="2">Uncharacterized protein</fullName>
    </submittedName>
</protein>
<feature type="transmembrane region" description="Helical" evidence="1">
    <location>
        <begin position="60"/>
        <end position="83"/>
    </location>
</feature>
<dbReference type="EMBL" id="CP066681">
    <property type="protein sequence ID" value="QQG35714.1"/>
    <property type="molecule type" value="Genomic_DNA"/>
</dbReference>
<evidence type="ECO:0000313" key="2">
    <source>
        <dbReference type="EMBL" id="QQG35714.1"/>
    </source>
</evidence>